<feature type="coiled-coil region" evidence="1">
    <location>
        <begin position="442"/>
        <end position="588"/>
    </location>
</feature>
<dbReference type="InterPro" id="IPR008827">
    <property type="entry name" value="SYCP1"/>
</dbReference>
<feature type="non-terminal residue" evidence="3">
    <location>
        <position position="1"/>
    </location>
</feature>
<proteinExistence type="predicted"/>
<dbReference type="GO" id="GO:0000802">
    <property type="term" value="C:transverse filament"/>
    <property type="evidence" value="ECO:0007669"/>
    <property type="project" value="TreeGrafter"/>
</dbReference>
<gene>
    <name evidence="3" type="ORF">WMSIL1_LOCUS10876</name>
</gene>
<keyword evidence="4" id="KW-1185">Reference proteome</keyword>
<feature type="coiled-coil region" evidence="1">
    <location>
        <begin position="386"/>
        <end position="413"/>
    </location>
</feature>
<feature type="non-terminal residue" evidence="3">
    <location>
        <position position="948"/>
    </location>
</feature>
<organism evidence="3 4">
    <name type="scientific">Hymenolepis diminuta</name>
    <name type="common">Rat tapeworm</name>
    <dbReference type="NCBI Taxonomy" id="6216"/>
    <lineage>
        <taxon>Eukaryota</taxon>
        <taxon>Metazoa</taxon>
        <taxon>Spiralia</taxon>
        <taxon>Lophotrochozoa</taxon>
        <taxon>Platyhelminthes</taxon>
        <taxon>Cestoda</taxon>
        <taxon>Eucestoda</taxon>
        <taxon>Cyclophyllidea</taxon>
        <taxon>Hymenolepididae</taxon>
        <taxon>Hymenolepis</taxon>
    </lineage>
</organism>
<dbReference type="GO" id="GO:0001673">
    <property type="term" value="C:male germ cell nucleus"/>
    <property type="evidence" value="ECO:0007669"/>
    <property type="project" value="TreeGrafter"/>
</dbReference>
<feature type="region of interest" description="Disordered" evidence="2">
    <location>
        <begin position="874"/>
        <end position="948"/>
    </location>
</feature>
<evidence type="ECO:0000313" key="3">
    <source>
        <dbReference type="EMBL" id="VUZ52364.1"/>
    </source>
</evidence>
<feature type="region of interest" description="Disordered" evidence="2">
    <location>
        <begin position="1"/>
        <end position="23"/>
    </location>
</feature>
<feature type="compositionally biased region" description="Polar residues" evidence="2">
    <location>
        <begin position="654"/>
        <end position="665"/>
    </location>
</feature>
<feature type="region of interest" description="Disordered" evidence="2">
    <location>
        <begin position="636"/>
        <end position="672"/>
    </location>
</feature>
<dbReference type="GO" id="GO:0051878">
    <property type="term" value="P:lateral element assembly"/>
    <property type="evidence" value="ECO:0007669"/>
    <property type="project" value="TreeGrafter"/>
</dbReference>
<feature type="compositionally biased region" description="Polar residues" evidence="2">
    <location>
        <begin position="907"/>
        <end position="928"/>
    </location>
</feature>
<dbReference type="EMBL" id="CABIJS010000488">
    <property type="protein sequence ID" value="VUZ52364.1"/>
    <property type="molecule type" value="Genomic_DNA"/>
</dbReference>
<dbReference type="GO" id="GO:0000801">
    <property type="term" value="C:central element"/>
    <property type="evidence" value="ECO:0007669"/>
    <property type="project" value="TreeGrafter"/>
</dbReference>
<protein>
    <submittedName>
        <fullName evidence="3">Uncharacterized protein</fullName>
    </submittedName>
</protein>
<feature type="coiled-coil region" evidence="1">
    <location>
        <begin position="65"/>
        <end position="103"/>
    </location>
</feature>
<sequence>NVEKDNEEHSTYRYCPDNDGNKESTALTEHEIDVQQDDQESAILSNRSDKLDFLHMKLKNEAVKLESWKNEMINKLNQNEEKLNDANNLVANLRKSNLELQMQTENASLKLKDEIEKREATEKKINGTRDLCEVIRTQIELVRSTCSSTMQTCFKTATVQKSLEMLLKDTFEDFHKLKIKLDGSTEMNNNLIEQQRQMNEQHEKQMQDVISQNAGLKSEIGKYVKEKSENDSYIRKFDEDVTCLMLKTRSTNKNMESMLQQASQTRNDLETELQRATIELENLKICHNEKDCQLTETAGKCDQLAEDLSRVYAMMQNSKNSCLERSKRITELENEIKQLTDKIGHLQEDNHKKVMEYEAERRLGQKKLLQLTEKLNSILPAFDALVFKKEELLRAFEKEKEKLHEELSQNKIKWKCAEIKENELLANIKEYEKAAHENERIIETLRHSASERLKEVENLKSEVNKYEASYRDLEESHKILNASLAKAEKLHWETENKLSHLENCEKTRNKEISDLKSVTARLQDENEELTAKLRNVEFEQSRLVARNQDMGRCIELKNDQIVRLEERLQESEQQVRVLENAASRAGDEMRTSSASLAQRDAELAQMRGALAAAQAAHTAATKRCEEIRSDLLGAVEQQQQESDRALRQKEKQIESLQESLNSLQKESGKSSKRIEKKITDNLALVEKLSNQLKECTQEKKEIAKQLATSKQKSTKLEKEISEKKAKISNMEEQIENRDAQIKKLGSEKDCLTALLNTKDLEIEKLRRIEAEFADFIRSVTENTPPCSTQILKAPEMEVQVTPQSPFRAEKFNQMVLLKTPQKTPKSILKQPGSECKRRRVLLISPERTSEKEDTPETQKNEIFKFDSMETVDLDATPERDGAPKLHLVPRTPNGHGTPQIRVPNIRKTPSTGNANRGPPTNTRTSTRQTRVRNHAIASSVSTVAAAAS</sequence>
<accession>A0A564Z0J1</accession>
<feature type="compositionally biased region" description="Basic and acidic residues" evidence="2">
    <location>
        <begin position="641"/>
        <end position="653"/>
    </location>
</feature>
<dbReference type="GO" id="GO:0000711">
    <property type="term" value="P:meiotic DNA repair synthesis"/>
    <property type="evidence" value="ECO:0007669"/>
    <property type="project" value="TreeGrafter"/>
</dbReference>
<dbReference type="PANTHER" id="PTHR46918:SF1">
    <property type="entry name" value="SYNAPTONEMAL COMPLEX PROTEIN 1"/>
    <property type="match status" value="1"/>
</dbReference>
<dbReference type="AlphaFoldDB" id="A0A564Z0J1"/>
<name>A0A564Z0J1_HYMDI</name>
<dbReference type="GO" id="GO:0051026">
    <property type="term" value="P:chiasma assembly"/>
    <property type="evidence" value="ECO:0007669"/>
    <property type="project" value="TreeGrafter"/>
</dbReference>
<evidence type="ECO:0000313" key="4">
    <source>
        <dbReference type="Proteomes" id="UP000321570"/>
    </source>
</evidence>
<dbReference type="PANTHER" id="PTHR46918">
    <property type="entry name" value="SYNAPTONEMAL COMPLEX PROTEIN 1"/>
    <property type="match status" value="1"/>
</dbReference>
<reference evidence="3 4" key="1">
    <citation type="submission" date="2019-07" db="EMBL/GenBank/DDBJ databases">
        <authorList>
            <person name="Jastrzebski P J."/>
            <person name="Paukszto L."/>
            <person name="Jastrzebski P J."/>
        </authorList>
    </citation>
    <scope>NUCLEOTIDE SEQUENCE [LARGE SCALE GENOMIC DNA]</scope>
    <source>
        <strain evidence="3 4">WMS-il1</strain>
    </source>
</reference>
<dbReference type="Proteomes" id="UP000321570">
    <property type="component" value="Unassembled WGS sequence"/>
</dbReference>
<evidence type="ECO:0000256" key="2">
    <source>
        <dbReference type="SAM" id="MobiDB-lite"/>
    </source>
</evidence>
<feature type="coiled-coil region" evidence="1">
    <location>
        <begin position="252"/>
        <end position="286"/>
    </location>
</feature>
<feature type="compositionally biased region" description="Low complexity" evidence="2">
    <location>
        <begin position="935"/>
        <end position="948"/>
    </location>
</feature>
<feature type="coiled-coil region" evidence="1">
    <location>
        <begin position="188"/>
        <end position="219"/>
    </location>
</feature>
<feature type="compositionally biased region" description="Basic and acidic residues" evidence="2">
    <location>
        <begin position="1"/>
        <end position="11"/>
    </location>
</feature>
<dbReference type="GO" id="GO:0003690">
    <property type="term" value="F:double-stranded DNA binding"/>
    <property type="evidence" value="ECO:0007669"/>
    <property type="project" value="TreeGrafter"/>
</dbReference>
<feature type="coiled-coil region" evidence="1">
    <location>
        <begin position="322"/>
        <end position="349"/>
    </location>
</feature>
<evidence type="ECO:0000256" key="1">
    <source>
        <dbReference type="SAM" id="Coils"/>
    </source>
</evidence>
<keyword evidence="1" id="KW-0175">Coiled coil</keyword>